<evidence type="ECO:0000313" key="3">
    <source>
        <dbReference type="Proteomes" id="UP000800082"/>
    </source>
</evidence>
<protein>
    <submittedName>
        <fullName evidence="2">Uncharacterized protein</fullName>
    </submittedName>
</protein>
<keyword evidence="1" id="KW-0472">Membrane</keyword>
<keyword evidence="1" id="KW-1133">Transmembrane helix</keyword>
<name>A0A6A5RLT2_9PLEO</name>
<keyword evidence="3" id="KW-1185">Reference proteome</keyword>
<sequence length="141" mass="15337">MCSRYLYAPSLALLPCLKSHSPKDHAKAAALTSSVVSVLFSLMHSVAGIALFPVYANLFRWCSRQGRAAEESGGLFLNDVTQQVDIVIGRMEIQSARRGRGIANGVHVALSRWIANASIDLNKLWFTERRTPPAPSSRAAA</sequence>
<dbReference type="Proteomes" id="UP000800082">
    <property type="component" value="Unassembled WGS sequence"/>
</dbReference>
<organism evidence="2 3">
    <name type="scientific">Didymella exigua CBS 183.55</name>
    <dbReference type="NCBI Taxonomy" id="1150837"/>
    <lineage>
        <taxon>Eukaryota</taxon>
        <taxon>Fungi</taxon>
        <taxon>Dikarya</taxon>
        <taxon>Ascomycota</taxon>
        <taxon>Pezizomycotina</taxon>
        <taxon>Dothideomycetes</taxon>
        <taxon>Pleosporomycetidae</taxon>
        <taxon>Pleosporales</taxon>
        <taxon>Pleosporineae</taxon>
        <taxon>Didymellaceae</taxon>
        <taxon>Didymella</taxon>
    </lineage>
</organism>
<accession>A0A6A5RLT2</accession>
<proteinExistence type="predicted"/>
<feature type="transmembrane region" description="Helical" evidence="1">
    <location>
        <begin position="35"/>
        <end position="58"/>
    </location>
</feature>
<keyword evidence="1" id="KW-0812">Transmembrane</keyword>
<dbReference type="GeneID" id="54355692"/>
<reference evidence="2" key="1">
    <citation type="journal article" date="2020" name="Stud. Mycol.">
        <title>101 Dothideomycetes genomes: a test case for predicting lifestyles and emergence of pathogens.</title>
        <authorList>
            <person name="Haridas S."/>
            <person name="Albert R."/>
            <person name="Binder M."/>
            <person name="Bloem J."/>
            <person name="Labutti K."/>
            <person name="Salamov A."/>
            <person name="Andreopoulos B."/>
            <person name="Baker S."/>
            <person name="Barry K."/>
            <person name="Bills G."/>
            <person name="Bluhm B."/>
            <person name="Cannon C."/>
            <person name="Castanera R."/>
            <person name="Culley D."/>
            <person name="Daum C."/>
            <person name="Ezra D."/>
            <person name="Gonzalez J."/>
            <person name="Henrissat B."/>
            <person name="Kuo A."/>
            <person name="Liang C."/>
            <person name="Lipzen A."/>
            <person name="Lutzoni F."/>
            <person name="Magnuson J."/>
            <person name="Mondo S."/>
            <person name="Nolan M."/>
            <person name="Ohm R."/>
            <person name="Pangilinan J."/>
            <person name="Park H.-J."/>
            <person name="Ramirez L."/>
            <person name="Alfaro M."/>
            <person name="Sun H."/>
            <person name="Tritt A."/>
            <person name="Yoshinaga Y."/>
            <person name="Zwiers L.-H."/>
            <person name="Turgeon B."/>
            <person name="Goodwin S."/>
            <person name="Spatafora J."/>
            <person name="Crous P."/>
            <person name="Grigoriev I."/>
        </authorList>
    </citation>
    <scope>NUCLEOTIDE SEQUENCE</scope>
    <source>
        <strain evidence="2">CBS 183.55</strain>
    </source>
</reference>
<dbReference type="AlphaFoldDB" id="A0A6A5RLT2"/>
<evidence type="ECO:0000256" key="1">
    <source>
        <dbReference type="SAM" id="Phobius"/>
    </source>
</evidence>
<dbReference type="EMBL" id="ML978968">
    <property type="protein sequence ID" value="KAF1928619.1"/>
    <property type="molecule type" value="Genomic_DNA"/>
</dbReference>
<evidence type="ECO:0000313" key="2">
    <source>
        <dbReference type="EMBL" id="KAF1928619.1"/>
    </source>
</evidence>
<gene>
    <name evidence="2" type="ORF">M421DRAFT_92335</name>
</gene>
<dbReference type="RefSeq" id="XP_033448867.1">
    <property type="nucleotide sequence ID" value="XM_033598025.1"/>
</dbReference>